<comment type="subcellular location">
    <subcellularLocation>
        <location evidence="1">Nucleus</location>
    </subcellularLocation>
</comment>
<feature type="region of interest" description="Disordered" evidence="8">
    <location>
        <begin position="93"/>
        <end position="143"/>
    </location>
</feature>
<evidence type="ECO:0000256" key="4">
    <source>
        <dbReference type="ARBA" id="ARBA00023015"/>
    </source>
</evidence>
<dbReference type="SMART" id="SM00066">
    <property type="entry name" value="GAL4"/>
    <property type="match status" value="1"/>
</dbReference>
<dbReference type="CDD" id="cd12148">
    <property type="entry name" value="fungal_TF_MHR"/>
    <property type="match status" value="1"/>
</dbReference>
<evidence type="ECO:0000313" key="10">
    <source>
        <dbReference type="EMBL" id="KAF2093870.1"/>
    </source>
</evidence>
<dbReference type="PROSITE" id="PS50048">
    <property type="entry name" value="ZN2_CY6_FUNGAL_2"/>
    <property type="match status" value="1"/>
</dbReference>
<name>A0A9P4I6Z1_9PEZI</name>
<reference evidence="10" key="1">
    <citation type="journal article" date="2020" name="Stud. Mycol.">
        <title>101 Dothideomycetes genomes: a test case for predicting lifestyles and emergence of pathogens.</title>
        <authorList>
            <person name="Haridas S."/>
            <person name="Albert R."/>
            <person name="Binder M."/>
            <person name="Bloem J."/>
            <person name="Labutti K."/>
            <person name="Salamov A."/>
            <person name="Andreopoulos B."/>
            <person name="Baker S."/>
            <person name="Barry K."/>
            <person name="Bills G."/>
            <person name="Bluhm B."/>
            <person name="Cannon C."/>
            <person name="Castanera R."/>
            <person name="Culley D."/>
            <person name="Daum C."/>
            <person name="Ezra D."/>
            <person name="Gonzalez J."/>
            <person name="Henrissat B."/>
            <person name="Kuo A."/>
            <person name="Liang C."/>
            <person name="Lipzen A."/>
            <person name="Lutzoni F."/>
            <person name="Magnuson J."/>
            <person name="Mondo S."/>
            <person name="Nolan M."/>
            <person name="Ohm R."/>
            <person name="Pangilinan J."/>
            <person name="Park H.-J."/>
            <person name="Ramirez L."/>
            <person name="Alfaro M."/>
            <person name="Sun H."/>
            <person name="Tritt A."/>
            <person name="Yoshinaga Y."/>
            <person name="Zwiers L.-H."/>
            <person name="Turgeon B."/>
            <person name="Goodwin S."/>
            <person name="Spatafora J."/>
            <person name="Crous P."/>
            <person name="Grigoriev I."/>
        </authorList>
    </citation>
    <scope>NUCLEOTIDE SEQUENCE</scope>
    <source>
        <strain evidence="10">CBS 133067</strain>
    </source>
</reference>
<proteinExistence type="predicted"/>
<evidence type="ECO:0000256" key="2">
    <source>
        <dbReference type="ARBA" id="ARBA00022723"/>
    </source>
</evidence>
<dbReference type="GO" id="GO:0003677">
    <property type="term" value="F:DNA binding"/>
    <property type="evidence" value="ECO:0007669"/>
    <property type="project" value="UniProtKB-KW"/>
</dbReference>
<evidence type="ECO:0000259" key="9">
    <source>
        <dbReference type="PROSITE" id="PS50048"/>
    </source>
</evidence>
<evidence type="ECO:0000313" key="11">
    <source>
        <dbReference type="Proteomes" id="UP000799772"/>
    </source>
</evidence>
<dbReference type="GO" id="GO:0000981">
    <property type="term" value="F:DNA-binding transcription factor activity, RNA polymerase II-specific"/>
    <property type="evidence" value="ECO:0007669"/>
    <property type="project" value="InterPro"/>
</dbReference>
<feature type="domain" description="Zn(2)-C6 fungal-type" evidence="9">
    <location>
        <begin position="21"/>
        <end position="53"/>
    </location>
</feature>
<evidence type="ECO:0000256" key="3">
    <source>
        <dbReference type="ARBA" id="ARBA00022833"/>
    </source>
</evidence>
<dbReference type="PANTHER" id="PTHR31313">
    <property type="entry name" value="TY1 ENHANCER ACTIVATOR"/>
    <property type="match status" value="1"/>
</dbReference>
<accession>A0A9P4I6Z1</accession>
<evidence type="ECO:0000256" key="1">
    <source>
        <dbReference type="ARBA" id="ARBA00004123"/>
    </source>
</evidence>
<keyword evidence="11" id="KW-1185">Reference proteome</keyword>
<comment type="caution">
    <text evidence="10">The sequence shown here is derived from an EMBL/GenBank/DDBJ whole genome shotgun (WGS) entry which is preliminary data.</text>
</comment>
<keyword evidence="6" id="KW-0804">Transcription</keyword>
<dbReference type="PROSITE" id="PS00463">
    <property type="entry name" value="ZN2_CY6_FUNGAL_1"/>
    <property type="match status" value="1"/>
</dbReference>
<protein>
    <recommendedName>
        <fullName evidence="9">Zn(2)-C6 fungal-type domain-containing protein</fullName>
    </recommendedName>
</protein>
<evidence type="ECO:0000256" key="8">
    <source>
        <dbReference type="SAM" id="MobiDB-lite"/>
    </source>
</evidence>
<dbReference type="InterPro" id="IPR051615">
    <property type="entry name" value="Transcr_Regulatory_Elem"/>
</dbReference>
<dbReference type="InterPro" id="IPR001138">
    <property type="entry name" value="Zn2Cys6_DnaBD"/>
</dbReference>
<organism evidence="10 11">
    <name type="scientific">Rhizodiscina lignyota</name>
    <dbReference type="NCBI Taxonomy" id="1504668"/>
    <lineage>
        <taxon>Eukaryota</taxon>
        <taxon>Fungi</taxon>
        <taxon>Dikarya</taxon>
        <taxon>Ascomycota</taxon>
        <taxon>Pezizomycotina</taxon>
        <taxon>Dothideomycetes</taxon>
        <taxon>Pleosporomycetidae</taxon>
        <taxon>Aulographales</taxon>
        <taxon>Rhizodiscinaceae</taxon>
        <taxon>Rhizodiscina</taxon>
    </lineage>
</organism>
<feature type="compositionally biased region" description="Basic and acidic residues" evidence="8">
    <location>
        <begin position="98"/>
        <end position="143"/>
    </location>
</feature>
<keyword evidence="5" id="KW-0238">DNA-binding</keyword>
<dbReference type="GO" id="GO:0008270">
    <property type="term" value="F:zinc ion binding"/>
    <property type="evidence" value="ECO:0007669"/>
    <property type="project" value="InterPro"/>
</dbReference>
<dbReference type="Gene3D" id="4.10.240.10">
    <property type="entry name" value="Zn(2)-C6 fungal-type DNA-binding domain"/>
    <property type="match status" value="1"/>
</dbReference>
<dbReference type="AlphaFoldDB" id="A0A9P4I6Z1"/>
<keyword evidence="7" id="KW-0539">Nucleus</keyword>
<gene>
    <name evidence="10" type="ORF">NA57DRAFT_61088</name>
</gene>
<keyword evidence="4" id="KW-0805">Transcription regulation</keyword>
<dbReference type="InterPro" id="IPR036864">
    <property type="entry name" value="Zn2-C6_fun-type_DNA-bd_sf"/>
</dbReference>
<evidence type="ECO:0000256" key="6">
    <source>
        <dbReference type="ARBA" id="ARBA00023163"/>
    </source>
</evidence>
<dbReference type="OrthoDB" id="2154091at2759"/>
<sequence length="609" mass="68914">MNEAAKGDQKRVDKRSRASAACENCRSRRTKCIVPENATSCNYCRENNLTCAFRHDDERKRPISRAYVSSLIDRIDLLERTLRDFGHDVPPAFTYPPRHSDHDAVGKPFQRDDRDFPRRIANTEDMGSKKQEAVTESLPSHETEDFDEITPAIYLGDAGSPSNVLQQFPPDVRSYVRKSFDTYYNVLGHLDIDRLLEMPAENPNERSELLALCIFAMGFKFADHDHPVLQYDAILQEKKTALHEEAKAMFERNCGIYKNLTMVRAAIMISDLEVAAGKLDSGWRYSKLAYSRECFWMVFRNRPIGFDSARIIDVHLAEQLALLGKSNRPLNDQQGKGNFIERWQELLSLATEIMHSLYSGKSETPSFHLITKLDRRLHTWYTGLPDAFRLFTNETKTHAPKYFFMHKQYHAALILLHWQSASYNFGNLDGTGQFANNAAHCQLSRKTCTKNAVRVMKILKSQQEHTGSRVPHFTTLQYAAVSAIALVAGVEFAFDTREQSSLLEDLRCVTDVLAEISQTYEPAKNMSNTLAAMIAESDVNLKRLIASDSCFQTNLLLSSPPKPGDSSILDDPLNNPIGHQIGDDFLTALDQMGTDTTLGPYSSYIQATE</sequence>
<dbReference type="EMBL" id="ML978136">
    <property type="protein sequence ID" value="KAF2093870.1"/>
    <property type="molecule type" value="Genomic_DNA"/>
</dbReference>
<dbReference type="Proteomes" id="UP000799772">
    <property type="component" value="Unassembled WGS sequence"/>
</dbReference>
<dbReference type="SUPFAM" id="SSF57701">
    <property type="entry name" value="Zn2/Cys6 DNA-binding domain"/>
    <property type="match status" value="1"/>
</dbReference>
<keyword evidence="3" id="KW-0862">Zinc</keyword>
<dbReference type="CDD" id="cd00067">
    <property type="entry name" value="GAL4"/>
    <property type="match status" value="1"/>
</dbReference>
<dbReference type="GO" id="GO:0005634">
    <property type="term" value="C:nucleus"/>
    <property type="evidence" value="ECO:0007669"/>
    <property type="project" value="UniProtKB-SubCell"/>
</dbReference>
<evidence type="ECO:0000256" key="7">
    <source>
        <dbReference type="ARBA" id="ARBA00023242"/>
    </source>
</evidence>
<dbReference type="PANTHER" id="PTHR31313:SF81">
    <property type="entry name" value="TY1 ENHANCER ACTIVATOR"/>
    <property type="match status" value="1"/>
</dbReference>
<evidence type="ECO:0000256" key="5">
    <source>
        <dbReference type="ARBA" id="ARBA00023125"/>
    </source>
</evidence>
<keyword evidence="2" id="KW-0479">Metal-binding</keyword>